<dbReference type="PANTHER" id="PTHR36454">
    <property type="entry name" value="LMO2823 PROTEIN"/>
    <property type="match status" value="1"/>
</dbReference>
<name>A0A381TQF9_9ZZZZ</name>
<dbReference type="PANTHER" id="PTHR36454:SF1">
    <property type="entry name" value="DUF1015 DOMAIN-CONTAINING PROTEIN"/>
    <property type="match status" value="1"/>
</dbReference>
<evidence type="ECO:0008006" key="2">
    <source>
        <dbReference type="Google" id="ProtNLM"/>
    </source>
</evidence>
<dbReference type="EMBL" id="UINC01004988">
    <property type="protein sequence ID" value="SVA18275.1"/>
    <property type="molecule type" value="Genomic_DNA"/>
</dbReference>
<evidence type="ECO:0000313" key="1">
    <source>
        <dbReference type="EMBL" id="SVA18275.1"/>
    </source>
</evidence>
<accession>A0A381TQF9</accession>
<gene>
    <name evidence="1" type="ORF">METZ01_LOCUS71129</name>
</gene>
<dbReference type="InterPro" id="IPR008323">
    <property type="entry name" value="UCP033563"/>
</dbReference>
<dbReference type="AlphaFoldDB" id="A0A381TQF9"/>
<protein>
    <recommendedName>
        <fullName evidence="2">DUF1015 domain-containing protein</fullName>
    </recommendedName>
</protein>
<dbReference type="PIRSF" id="PIRSF033563">
    <property type="entry name" value="UCP033563"/>
    <property type="match status" value="1"/>
</dbReference>
<sequence length="415" mass="46812">MATIHPFRAFRPAPDIAARVAAVPYDVVSTVEARSLADAEPLSFLRVLRAEIDLPSTENPYAHSVYNRAVQNFETLTQAGRYTFEAEPSLYCYQLTTDTHEQTGVAMCCSINEYEHGLIKKHEHTRRDKEDDRTRHMLALGAQTGTVFLTYRALTTIDELVDRTCEEVPIYDFEATDNVRHKLWRVSSELKSEIVNEFRSVPALYIADGHHRVASAARARFELQEKGMSKGDSGSIARHDVFLAVAFPDQQVQVLPYNRTVRDLAGMNVEEVLARLRSIYVVRPGSPMPTCHGKVSMYLEGEWHVISLNIPEDEETKDERVARLDVARLQKNILEPLLKVVDVRTDPRVEFVGGSRGIVELEARVESGQAAIAFSLHPVDLEDLMTIADEGGMMPPKSTWFEPKLRDGLLIHMIK</sequence>
<dbReference type="Pfam" id="PF06245">
    <property type="entry name" value="DUF1015"/>
    <property type="match status" value="1"/>
</dbReference>
<proteinExistence type="predicted"/>
<organism evidence="1">
    <name type="scientific">marine metagenome</name>
    <dbReference type="NCBI Taxonomy" id="408172"/>
    <lineage>
        <taxon>unclassified sequences</taxon>
        <taxon>metagenomes</taxon>
        <taxon>ecological metagenomes</taxon>
    </lineage>
</organism>
<reference evidence="1" key="1">
    <citation type="submission" date="2018-05" db="EMBL/GenBank/DDBJ databases">
        <authorList>
            <person name="Lanie J.A."/>
            <person name="Ng W.-L."/>
            <person name="Kazmierczak K.M."/>
            <person name="Andrzejewski T.M."/>
            <person name="Davidsen T.M."/>
            <person name="Wayne K.J."/>
            <person name="Tettelin H."/>
            <person name="Glass J.I."/>
            <person name="Rusch D."/>
            <person name="Podicherti R."/>
            <person name="Tsui H.-C.T."/>
            <person name="Winkler M.E."/>
        </authorList>
    </citation>
    <scope>NUCLEOTIDE SEQUENCE</scope>
</reference>